<sequence>MKGDFRYQVDAEQQAHPVGTRVKGVFYGVQYRGVVTASTPHSRSLAHIHQVKLDQPIAVFGVVRERIHVPIWEPAPSGHTIEADPTG</sequence>
<dbReference type="Proteomes" id="UP000242418">
    <property type="component" value="Unassembled WGS sequence"/>
</dbReference>
<evidence type="ECO:0000313" key="1">
    <source>
        <dbReference type="EMBL" id="SCW89354.1"/>
    </source>
</evidence>
<name>A0AB37ZDF1_9PSED</name>
<dbReference type="EMBL" id="FMTL01000010">
    <property type="protein sequence ID" value="SCW89354.1"/>
    <property type="molecule type" value="Genomic_DNA"/>
</dbReference>
<dbReference type="RefSeq" id="WP_090256223.1">
    <property type="nucleotide sequence ID" value="NZ_FMTL01000010.1"/>
</dbReference>
<proteinExistence type="predicted"/>
<reference evidence="1 2" key="1">
    <citation type="submission" date="2016-10" db="EMBL/GenBank/DDBJ databases">
        <authorList>
            <person name="Varghese N."/>
            <person name="Submissions S."/>
        </authorList>
    </citation>
    <scope>NUCLEOTIDE SEQUENCE [LARGE SCALE GENOMIC DNA]</scope>
    <source>
        <strain evidence="1 2">DSM 17833</strain>
    </source>
</reference>
<accession>A0AB37ZDF1</accession>
<gene>
    <name evidence="1" type="ORF">SAMN05216370_0032</name>
</gene>
<keyword evidence="2" id="KW-1185">Reference proteome</keyword>
<protein>
    <submittedName>
        <fullName evidence="1">Uncharacterized protein</fullName>
    </submittedName>
</protein>
<dbReference type="AlphaFoldDB" id="A0AB37ZDF1"/>
<comment type="caution">
    <text evidence="1">The sequence shown here is derived from an EMBL/GenBank/DDBJ whole genome shotgun (WGS) entry which is preliminary data.</text>
</comment>
<evidence type="ECO:0000313" key="2">
    <source>
        <dbReference type="Proteomes" id="UP000242418"/>
    </source>
</evidence>
<organism evidence="1 2">
    <name type="scientific">Pseudomonas peli</name>
    <dbReference type="NCBI Taxonomy" id="592361"/>
    <lineage>
        <taxon>Bacteria</taxon>
        <taxon>Pseudomonadati</taxon>
        <taxon>Pseudomonadota</taxon>
        <taxon>Gammaproteobacteria</taxon>
        <taxon>Pseudomonadales</taxon>
        <taxon>Pseudomonadaceae</taxon>
        <taxon>Pseudomonas</taxon>
    </lineage>
</organism>